<sequence length="340" mass="34450">MTSPSWALGWAIAALLLSGGVLVTAGVRLTKVVDDLADRLGIGEAMAGAVLLGAATSLPGLVTTVVGAVSGDAGFAVSNAVGGIAAQTTFLAIADMAYRRTNLEHAAASVPNMVQALVLTSLIGVVLAATGSPEVTVLGIHPATVLLVGLYVYGLSLARRAHRAPMWEPARTEDTVVDEPDEEGLDASTRRLGVEFGVLALVVGATGWVVATAGLSIAAGTGLSGSLVGALFTSVITSLPELVTVVTAVRIGALTLAVSDIIGGNTFDVLFVAAADVATREGSVYHLADTRAVFLMALTVVMTAVLAAGMLEREERHIGFEGVGILLLYSLGVVSLIVLG</sequence>
<dbReference type="Proteomes" id="UP000264006">
    <property type="component" value="Chromosome"/>
</dbReference>
<evidence type="ECO:0000313" key="7">
    <source>
        <dbReference type="EMBL" id="AXV04754.1"/>
    </source>
</evidence>
<feature type="transmembrane region" description="Helical" evidence="5">
    <location>
        <begin position="292"/>
        <end position="311"/>
    </location>
</feature>
<dbReference type="GO" id="GO:0008273">
    <property type="term" value="F:calcium, potassium:sodium antiporter activity"/>
    <property type="evidence" value="ECO:0007669"/>
    <property type="project" value="TreeGrafter"/>
</dbReference>
<dbReference type="InterPro" id="IPR004837">
    <property type="entry name" value="NaCa_Exmemb"/>
</dbReference>
<dbReference type="PANTHER" id="PTHR10846:SF8">
    <property type="entry name" value="INNER MEMBRANE PROTEIN YRBG"/>
    <property type="match status" value="1"/>
</dbReference>
<keyword evidence="2 5" id="KW-0812">Transmembrane</keyword>
<feature type="transmembrane region" description="Helical" evidence="5">
    <location>
        <begin position="217"/>
        <end position="239"/>
    </location>
</feature>
<feature type="domain" description="Sodium/calcium exchanger membrane region" evidence="6">
    <location>
        <begin position="10"/>
        <end position="151"/>
    </location>
</feature>
<evidence type="ECO:0000256" key="1">
    <source>
        <dbReference type="ARBA" id="ARBA00004141"/>
    </source>
</evidence>
<feature type="transmembrane region" description="Helical" evidence="5">
    <location>
        <begin position="135"/>
        <end position="153"/>
    </location>
</feature>
<accession>A0A346XRA7</accession>
<dbReference type="KEGG" id="euz:DVS28_a0046"/>
<evidence type="ECO:0000259" key="6">
    <source>
        <dbReference type="Pfam" id="PF01699"/>
    </source>
</evidence>
<dbReference type="GO" id="GO:0005886">
    <property type="term" value="C:plasma membrane"/>
    <property type="evidence" value="ECO:0007669"/>
    <property type="project" value="TreeGrafter"/>
</dbReference>
<dbReference type="EMBL" id="CP031165">
    <property type="protein sequence ID" value="AXV04754.1"/>
    <property type="molecule type" value="Genomic_DNA"/>
</dbReference>
<feature type="transmembrane region" description="Helical" evidence="5">
    <location>
        <begin position="6"/>
        <end position="27"/>
    </location>
</feature>
<protein>
    <submittedName>
        <fullName evidence="7">Sodium/calcium antiporter</fullName>
    </submittedName>
</protein>
<dbReference type="Pfam" id="PF01699">
    <property type="entry name" value="Na_Ca_ex"/>
    <property type="match status" value="2"/>
</dbReference>
<keyword evidence="3 5" id="KW-1133">Transmembrane helix</keyword>
<reference evidence="7 8" key="1">
    <citation type="submission" date="2018-09" db="EMBL/GenBank/DDBJ databases">
        <title>Complete genome sequence of Euzebya sp. DY32-46 isolated from seawater of Pacific Ocean.</title>
        <authorList>
            <person name="Xu L."/>
            <person name="Wu Y.-H."/>
            <person name="Xu X.-W."/>
        </authorList>
    </citation>
    <scope>NUCLEOTIDE SEQUENCE [LARGE SCALE GENOMIC DNA]</scope>
    <source>
        <strain evidence="7 8">DY32-46</strain>
    </source>
</reference>
<gene>
    <name evidence="7" type="ORF">DVS28_a0046</name>
</gene>
<feature type="transmembrane region" description="Helical" evidence="5">
    <location>
        <begin position="318"/>
        <end position="339"/>
    </location>
</feature>
<dbReference type="PANTHER" id="PTHR10846">
    <property type="entry name" value="SODIUM/POTASSIUM/CALCIUM EXCHANGER"/>
    <property type="match status" value="1"/>
</dbReference>
<dbReference type="GO" id="GO:0005262">
    <property type="term" value="F:calcium channel activity"/>
    <property type="evidence" value="ECO:0007669"/>
    <property type="project" value="TreeGrafter"/>
</dbReference>
<evidence type="ECO:0000313" key="8">
    <source>
        <dbReference type="Proteomes" id="UP000264006"/>
    </source>
</evidence>
<proteinExistence type="predicted"/>
<evidence type="ECO:0000256" key="4">
    <source>
        <dbReference type="ARBA" id="ARBA00023136"/>
    </source>
</evidence>
<comment type="subcellular location">
    <subcellularLocation>
        <location evidence="1">Membrane</location>
        <topology evidence="1">Multi-pass membrane protein</topology>
    </subcellularLocation>
</comment>
<evidence type="ECO:0000256" key="2">
    <source>
        <dbReference type="ARBA" id="ARBA00022692"/>
    </source>
</evidence>
<dbReference type="InterPro" id="IPR004481">
    <property type="entry name" value="K/Na/Ca-exchanger"/>
</dbReference>
<keyword evidence="8" id="KW-1185">Reference proteome</keyword>
<dbReference type="RefSeq" id="WP_114589656.1">
    <property type="nucleotide sequence ID" value="NZ_CP031165.1"/>
</dbReference>
<name>A0A346XRA7_9ACTN</name>
<dbReference type="InterPro" id="IPR044880">
    <property type="entry name" value="NCX_ion-bd_dom_sf"/>
</dbReference>
<evidence type="ECO:0000256" key="5">
    <source>
        <dbReference type="SAM" id="Phobius"/>
    </source>
</evidence>
<organism evidence="7 8">
    <name type="scientific">Euzebya pacifica</name>
    <dbReference type="NCBI Taxonomy" id="1608957"/>
    <lineage>
        <taxon>Bacteria</taxon>
        <taxon>Bacillati</taxon>
        <taxon>Actinomycetota</taxon>
        <taxon>Nitriliruptoria</taxon>
        <taxon>Euzebyales</taxon>
    </lineage>
</organism>
<evidence type="ECO:0000256" key="3">
    <source>
        <dbReference type="ARBA" id="ARBA00022989"/>
    </source>
</evidence>
<dbReference type="OrthoDB" id="153124at2"/>
<dbReference type="AlphaFoldDB" id="A0A346XRA7"/>
<dbReference type="Gene3D" id="1.20.1420.30">
    <property type="entry name" value="NCX, central ion-binding region"/>
    <property type="match status" value="2"/>
</dbReference>
<keyword evidence="4 5" id="KW-0472">Membrane</keyword>
<feature type="transmembrane region" description="Helical" evidence="5">
    <location>
        <begin position="48"/>
        <end position="69"/>
    </location>
</feature>
<feature type="transmembrane region" description="Helical" evidence="5">
    <location>
        <begin position="75"/>
        <end position="98"/>
    </location>
</feature>
<dbReference type="GO" id="GO:0006874">
    <property type="term" value="P:intracellular calcium ion homeostasis"/>
    <property type="evidence" value="ECO:0007669"/>
    <property type="project" value="TreeGrafter"/>
</dbReference>
<feature type="transmembrane region" description="Helical" evidence="5">
    <location>
        <begin position="110"/>
        <end position="129"/>
    </location>
</feature>
<feature type="transmembrane region" description="Helical" evidence="5">
    <location>
        <begin position="251"/>
        <end position="272"/>
    </location>
</feature>
<feature type="domain" description="Sodium/calcium exchanger membrane region" evidence="6">
    <location>
        <begin position="198"/>
        <end position="336"/>
    </location>
</feature>
<feature type="transmembrane region" description="Helical" evidence="5">
    <location>
        <begin position="192"/>
        <end position="211"/>
    </location>
</feature>